<gene>
    <name evidence="6" type="ORF">SAMN04487779_101478</name>
</gene>
<proteinExistence type="inferred from homology"/>
<name>A0A1G6YKV8_9PROT</name>
<dbReference type="Proteomes" id="UP000198925">
    <property type="component" value="Unassembled WGS sequence"/>
</dbReference>
<dbReference type="PANTHER" id="PTHR13847:SF286">
    <property type="entry name" value="D-AMINO ACID DEHYDROGENASE"/>
    <property type="match status" value="1"/>
</dbReference>
<dbReference type="InterPro" id="IPR006076">
    <property type="entry name" value="FAD-dep_OxRdtase"/>
</dbReference>
<evidence type="ECO:0000256" key="2">
    <source>
        <dbReference type="ARBA" id="ARBA00009410"/>
    </source>
</evidence>
<keyword evidence="3" id="KW-0285">Flavoprotein</keyword>
<protein>
    <submittedName>
        <fullName evidence="6">FAD dependent oxidoreductase TIGR03364</fullName>
    </submittedName>
</protein>
<comment type="similarity">
    <text evidence="2">Belongs to the DadA oxidoreductase family.</text>
</comment>
<evidence type="ECO:0000313" key="7">
    <source>
        <dbReference type="Proteomes" id="UP000198925"/>
    </source>
</evidence>
<evidence type="ECO:0000256" key="3">
    <source>
        <dbReference type="ARBA" id="ARBA00022630"/>
    </source>
</evidence>
<dbReference type="NCBIfam" id="TIGR03364">
    <property type="entry name" value="HpnW_proposed"/>
    <property type="match status" value="1"/>
</dbReference>
<keyword evidence="7" id="KW-1185">Reference proteome</keyword>
<keyword evidence="4" id="KW-0560">Oxidoreductase</keyword>
<reference evidence="6 7" key="1">
    <citation type="submission" date="2016-10" db="EMBL/GenBank/DDBJ databases">
        <authorList>
            <person name="de Groot N.N."/>
        </authorList>
    </citation>
    <scope>NUCLEOTIDE SEQUENCE [LARGE SCALE GENOMIC DNA]</scope>
    <source>
        <strain evidence="6 7">CPCC 100156</strain>
    </source>
</reference>
<dbReference type="InterPro" id="IPR036188">
    <property type="entry name" value="FAD/NAD-bd_sf"/>
</dbReference>
<sequence length="373" mass="39514">MAEESFDCAIVGAGIVGLAHALAAARAGLRTVVLEREVRAIGASIRNFGFVTVTGQEAGDCWRRARRARDIWAEVAPQAGIAIHQRGLAFAARRPEAAAVLEEFTRGPMGEGCRMLSGAEAAALGGLRGDLAGAMLSPHELRVESRDAIPRLTAWLAEARGVAFRPLTGVQAVEPGQVRFAGGSIRAGRIIVCPGTDLRTLFPEIYARRQVTLCKLHMLRVAAPGFVLPGAVMSDLGLMRYLGYAASPSLPRLAARLRAEQGEELMHGIHLIAVQGADGSLVVGDSHHYSPSPDPFQPAEVDALILRELSAVLDLPRPEVVERWVGVYPSGPETAFFESPMPGVMLVSVTSGTGASTAFGLAEDVLAAWESMA</sequence>
<accession>A0A1G6YKV8</accession>
<dbReference type="Gene3D" id="3.30.9.10">
    <property type="entry name" value="D-Amino Acid Oxidase, subunit A, domain 2"/>
    <property type="match status" value="1"/>
</dbReference>
<dbReference type="STRING" id="938405.SAMN02927895_03977"/>
<dbReference type="GO" id="GO:0016491">
    <property type="term" value="F:oxidoreductase activity"/>
    <property type="evidence" value="ECO:0007669"/>
    <property type="project" value="UniProtKB-KW"/>
</dbReference>
<dbReference type="SUPFAM" id="SSF51971">
    <property type="entry name" value="Nucleotide-binding domain"/>
    <property type="match status" value="1"/>
</dbReference>
<evidence type="ECO:0000259" key="5">
    <source>
        <dbReference type="Pfam" id="PF01266"/>
    </source>
</evidence>
<dbReference type="GO" id="GO:0005737">
    <property type="term" value="C:cytoplasm"/>
    <property type="evidence" value="ECO:0007669"/>
    <property type="project" value="TreeGrafter"/>
</dbReference>
<dbReference type="RefSeq" id="WP_090664370.1">
    <property type="nucleotide sequence ID" value="NZ_FMZX01000014.1"/>
</dbReference>
<feature type="domain" description="FAD dependent oxidoreductase" evidence="5">
    <location>
        <begin position="7"/>
        <end position="364"/>
    </location>
</feature>
<dbReference type="Gene3D" id="3.50.50.60">
    <property type="entry name" value="FAD/NAD(P)-binding domain"/>
    <property type="match status" value="1"/>
</dbReference>
<dbReference type="PANTHER" id="PTHR13847">
    <property type="entry name" value="SARCOSINE DEHYDROGENASE-RELATED"/>
    <property type="match status" value="1"/>
</dbReference>
<dbReference type="Pfam" id="PF01266">
    <property type="entry name" value="DAO"/>
    <property type="match status" value="1"/>
</dbReference>
<evidence type="ECO:0000256" key="1">
    <source>
        <dbReference type="ARBA" id="ARBA00001974"/>
    </source>
</evidence>
<comment type="cofactor">
    <cofactor evidence="1">
        <name>FAD</name>
        <dbReference type="ChEBI" id="CHEBI:57692"/>
    </cofactor>
</comment>
<evidence type="ECO:0000256" key="4">
    <source>
        <dbReference type="ARBA" id="ARBA00023002"/>
    </source>
</evidence>
<evidence type="ECO:0000313" key="6">
    <source>
        <dbReference type="EMBL" id="SDD90186.1"/>
    </source>
</evidence>
<dbReference type="AlphaFoldDB" id="A0A1G6YKV8"/>
<dbReference type="EMBL" id="FMZX01000014">
    <property type="protein sequence ID" value="SDD90186.1"/>
    <property type="molecule type" value="Genomic_DNA"/>
</dbReference>
<dbReference type="InterPro" id="IPR017741">
    <property type="entry name" value="FAD-dependent_OxRdtase_HpnW"/>
</dbReference>
<organism evidence="6 7">
    <name type="scientific">Belnapia rosea</name>
    <dbReference type="NCBI Taxonomy" id="938405"/>
    <lineage>
        <taxon>Bacteria</taxon>
        <taxon>Pseudomonadati</taxon>
        <taxon>Pseudomonadota</taxon>
        <taxon>Alphaproteobacteria</taxon>
        <taxon>Acetobacterales</taxon>
        <taxon>Roseomonadaceae</taxon>
        <taxon>Belnapia</taxon>
    </lineage>
</organism>